<dbReference type="GO" id="GO:0005634">
    <property type="term" value="C:nucleus"/>
    <property type="evidence" value="ECO:0007669"/>
    <property type="project" value="UniProtKB-SubCell"/>
</dbReference>
<reference evidence="4" key="1">
    <citation type="journal article" date="2018" name="DNA Res.">
        <title>Multiple hybrid de novo genome assembly of finger millet, an orphan allotetraploid crop.</title>
        <authorList>
            <person name="Hatakeyama M."/>
            <person name="Aluri S."/>
            <person name="Balachadran M.T."/>
            <person name="Sivarajan S.R."/>
            <person name="Patrignani A."/>
            <person name="Gruter S."/>
            <person name="Poveda L."/>
            <person name="Shimizu-Inatsugi R."/>
            <person name="Baeten J."/>
            <person name="Francoijs K.J."/>
            <person name="Nataraja K.N."/>
            <person name="Reddy Y.A.N."/>
            <person name="Phadnis S."/>
            <person name="Ravikumar R.L."/>
            <person name="Schlapbach R."/>
            <person name="Sreeman S.M."/>
            <person name="Shimizu K.K."/>
        </authorList>
    </citation>
    <scope>NUCLEOTIDE SEQUENCE</scope>
</reference>
<organism evidence="4 5">
    <name type="scientific">Eleusine coracana subsp. coracana</name>
    <dbReference type="NCBI Taxonomy" id="191504"/>
    <lineage>
        <taxon>Eukaryota</taxon>
        <taxon>Viridiplantae</taxon>
        <taxon>Streptophyta</taxon>
        <taxon>Embryophyta</taxon>
        <taxon>Tracheophyta</taxon>
        <taxon>Spermatophyta</taxon>
        <taxon>Magnoliopsida</taxon>
        <taxon>Liliopsida</taxon>
        <taxon>Poales</taxon>
        <taxon>Poaceae</taxon>
        <taxon>PACMAD clade</taxon>
        <taxon>Chloridoideae</taxon>
        <taxon>Cynodonteae</taxon>
        <taxon>Eleusininae</taxon>
        <taxon>Eleusine</taxon>
    </lineage>
</organism>
<evidence type="ECO:0000313" key="4">
    <source>
        <dbReference type="EMBL" id="GJN37194.1"/>
    </source>
</evidence>
<keyword evidence="1 2" id="KW-0902">Two-component regulatory system</keyword>
<dbReference type="Proteomes" id="UP001054889">
    <property type="component" value="Unassembled WGS sequence"/>
</dbReference>
<dbReference type="Gene3D" id="1.20.120.160">
    <property type="entry name" value="HPT domain"/>
    <property type="match status" value="1"/>
</dbReference>
<evidence type="ECO:0000256" key="1">
    <source>
        <dbReference type="ARBA" id="ARBA00023012"/>
    </source>
</evidence>
<evidence type="ECO:0000256" key="2">
    <source>
        <dbReference type="RuleBase" id="RU369004"/>
    </source>
</evidence>
<comment type="subcellular location">
    <subcellularLocation>
        <location evidence="2">Cytoplasm</location>
        <location evidence="2">Cytosol</location>
    </subcellularLocation>
    <subcellularLocation>
        <location evidence="2">Nucleus</location>
    </subcellularLocation>
</comment>
<dbReference type="AlphaFoldDB" id="A0AAV5FN78"/>
<dbReference type="EMBL" id="BQKI01000093">
    <property type="protein sequence ID" value="GJN37194.1"/>
    <property type="molecule type" value="Genomic_DNA"/>
</dbReference>
<dbReference type="GO" id="GO:0009736">
    <property type="term" value="P:cytokinin-activated signaling pathway"/>
    <property type="evidence" value="ECO:0007669"/>
    <property type="project" value="UniProtKB-KW"/>
</dbReference>
<evidence type="ECO:0000313" key="5">
    <source>
        <dbReference type="Proteomes" id="UP001054889"/>
    </source>
</evidence>
<proteinExistence type="predicted"/>
<accession>A0AAV5FN78</accession>
<comment type="function">
    <text evidence="2">Functions as a two-component phosphorelay mediators between cytokinin sensor histidine kinases and response regulators (B-type ARRs). Plays an important role in propagating cytokinin signal transduction.</text>
</comment>
<evidence type="ECO:0000256" key="3">
    <source>
        <dbReference type="SAM" id="MobiDB-lite"/>
    </source>
</evidence>
<keyword evidence="5" id="KW-1185">Reference proteome</keyword>
<dbReference type="GO" id="GO:0005829">
    <property type="term" value="C:cytosol"/>
    <property type="evidence" value="ECO:0007669"/>
    <property type="project" value="UniProtKB-SubCell"/>
</dbReference>
<protein>
    <recommendedName>
        <fullName evidence="2">Histidine-containing phosphotransfer protein</fullName>
    </recommendedName>
</protein>
<name>A0AAV5FN78_ELECO</name>
<gene>
    <name evidence="4" type="primary">gb26122</name>
    <name evidence="4" type="ORF">PR202_gb26122</name>
</gene>
<dbReference type="PANTHER" id="PTHR28242">
    <property type="entry name" value="PHOSPHORELAY INTERMEDIATE PROTEIN YPD1"/>
    <property type="match status" value="1"/>
</dbReference>
<feature type="region of interest" description="Disordered" evidence="3">
    <location>
        <begin position="80"/>
        <end position="102"/>
    </location>
</feature>
<sequence length="217" mass="23644">MSRSITGDWGKLCLNSKVIGSFAVAFGSSYLRKASTVSSSSSCSSSSSSSSSPSTTLDVELLQVKLQDLLHLPPLPLRDPVPVRHHAAGTPPDGREVTDVSSQHAAHVHGPSLFLALSTWSKAAAAAAVDQARFLPNTSDGKTPSVRPRGIPYCLWDVEVEDLQDETSPNFTEEVVSLFFKDSTRLMLNIEQAMEKYPRDFKRWDAHVQQLKGSCSR</sequence>
<dbReference type="GO" id="GO:0009927">
    <property type="term" value="F:histidine phosphotransfer kinase activity"/>
    <property type="evidence" value="ECO:0007669"/>
    <property type="project" value="UniProtKB-UniRule"/>
</dbReference>
<dbReference type="PANTHER" id="PTHR28242:SF42">
    <property type="entry name" value="PSEUDO HISTIDINE-CONTAINING PHOSPHOTRANSFER PROTEIN 5"/>
    <property type="match status" value="1"/>
</dbReference>
<keyword evidence="2" id="KW-0932">Cytokinin signaling pathway</keyword>
<dbReference type="GO" id="GO:0043424">
    <property type="term" value="F:protein histidine kinase binding"/>
    <property type="evidence" value="ECO:0007669"/>
    <property type="project" value="UniProtKB-UniRule"/>
</dbReference>
<dbReference type="GO" id="GO:0000160">
    <property type="term" value="P:phosphorelay signal transduction system"/>
    <property type="evidence" value="ECO:0007669"/>
    <property type="project" value="UniProtKB-UniRule"/>
</dbReference>
<dbReference type="InterPro" id="IPR045871">
    <property type="entry name" value="AHP1-5/YPD1"/>
</dbReference>
<reference evidence="4" key="2">
    <citation type="submission" date="2021-12" db="EMBL/GenBank/DDBJ databases">
        <title>Resequencing data analysis of finger millet.</title>
        <authorList>
            <person name="Hatakeyama M."/>
            <person name="Aluri S."/>
            <person name="Balachadran M.T."/>
            <person name="Sivarajan S.R."/>
            <person name="Poveda L."/>
            <person name="Shimizu-Inatsugi R."/>
            <person name="Schlapbach R."/>
            <person name="Sreeman S.M."/>
            <person name="Shimizu K.K."/>
        </authorList>
    </citation>
    <scope>NUCLEOTIDE SEQUENCE</scope>
</reference>
<comment type="caution">
    <text evidence="4">The sequence shown here is derived from an EMBL/GenBank/DDBJ whole genome shotgun (WGS) entry which is preliminary data.</text>
</comment>
<dbReference type="InterPro" id="IPR036641">
    <property type="entry name" value="HPT_dom_sf"/>
</dbReference>
<dbReference type="SUPFAM" id="SSF47226">
    <property type="entry name" value="Histidine-containing phosphotransfer domain, HPT domain"/>
    <property type="match status" value="1"/>
</dbReference>
<comment type="domain">
    <text evidence="2">Histidine-containing phosphotransfer domain (HPt) contains an active histidine that mediates the phosphotransfer.</text>
</comment>